<evidence type="ECO:0000259" key="7">
    <source>
        <dbReference type="Pfam" id="PF00082"/>
    </source>
</evidence>
<accession>A0AAE3H4I4</accession>
<dbReference type="Proteomes" id="UP001204144">
    <property type="component" value="Unassembled WGS sequence"/>
</dbReference>
<evidence type="ECO:0000256" key="2">
    <source>
        <dbReference type="ARBA" id="ARBA00022670"/>
    </source>
</evidence>
<comment type="caution">
    <text evidence="8">The sequence shown here is derived from an EMBL/GenBank/DDBJ whole genome shotgun (WGS) entry which is preliminary data.</text>
</comment>
<dbReference type="InterPro" id="IPR051048">
    <property type="entry name" value="Peptidase_S8/S53_subtilisin"/>
</dbReference>
<dbReference type="PRINTS" id="PR00723">
    <property type="entry name" value="SUBTILISIN"/>
</dbReference>
<keyword evidence="2 5" id="KW-0645">Protease</keyword>
<dbReference type="Gene3D" id="3.40.50.200">
    <property type="entry name" value="Peptidase S8/S53 domain"/>
    <property type="match status" value="2"/>
</dbReference>
<dbReference type="InterPro" id="IPR023827">
    <property type="entry name" value="Peptidase_S8_Asp-AS"/>
</dbReference>
<evidence type="ECO:0000256" key="4">
    <source>
        <dbReference type="ARBA" id="ARBA00022825"/>
    </source>
</evidence>
<feature type="active site" description="Charge relay system" evidence="5">
    <location>
        <position position="449"/>
    </location>
</feature>
<dbReference type="AlphaFoldDB" id="A0AAE3H4I4"/>
<dbReference type="InterPro" id="IPR034080">
    <property type="entry name" value="Protease_P7-like_dom"/>
</dbReference>
<dbReference type="SUPFAM" id="SSF52743">
    <property type="entry name" value="Subtilisin-like"/>
    <property type="match status" value="1"/>
</dbReference>
<dbReference type="PANTHER" id="PTHR43399">
    <property type="entry name" value="SUBTILISIN-RELATED"/>
    <property type="match status" value="1"/>
</dbReference>
<keyword evidence="4 5" id="KW-0720">Serine protease</keyword>
<feature type="active site" description="Charge relay system" evidence="5">
    <location>
        <position position="62"/>
    </location>
</feature>
<comment type="similarity">
    <text evidence="1 5 6">Belongs to the peptidase S8 family.</text>
</comment>
<dbReference type="GO" id="GO:0004252">
    <property type="term" value="F:serine-type endopeptidase activity"/>
    <property type="evidence" value="ECO:0007669"/>
    <property type="project" value="UniProtKB-UniRule"/>
</dbReference>
<dbReference type="EMBL" id="RJUF01000175">
    <property type="protein sequence ID" value="MCP9764613.1"/>
    <property type="molecule type" value="Genomic_DNA"/>
</dbReference>
<dbReference type="InterPro" id="IPR036852">
    <property type="entry name" value="Peptidase_S8/S53_dom_sf"/>
</dbReference>
<dbReference type="PROSITE" id="PS00137">
    <property type="entry name" value="SUBTILASE_HIS"/>
    <property type="match status" value="1"/>
</dbReference>
<proteinExistence type="inferred from homology"/>
<evidence type="ECO:0000313" key="9">
    <source>
        <dbReference type="Proteomes" id="UP001204144"/>
    </source>
</evidence>
<evidence type="ECO:0000256" key="3">
    <source>
        <dbReference type="ARBA" id="ARBA00022801"/>
    </source>
</evidence>
<keyword evidence="9" id="KW-1185">Reference proteome</keyword>
<dbReference type="Pfam" id="PF00082">
    <property type="entry name" value="Peptidase_S8"/>
    <property type="match status" value="1"/>
</dbReference>
<dbReference type="InterPro" id="IPR023828">
    <property type="entry name" value="Peptidase_S8_Ser-AS"/>
</dbReference>
<dbReference type="GO" id="GO:0006508">
    <property type="term" value="P:proteolysis"/>
    <property type="evidence" value="ECO:0007669"/>
    <property type="project" value="UniProtKB-KW"/>
</dbReference>
<evidence type="ECO:0000256" key="5">
    <source>
        <dbReference type="PROSITE-ProRule" id="PRU01240"/>
    </source>
</evidence>
<keyword evidence="3 5" id="KW-0378">Hydrolase</keyword>
<dbReference type="InterPro" id="IPR022398">
    <property type="entry name" value="Peptidase_S8_His-AS"/>
</dbReference>
<dbReference type="PANTHER" id="PTHR43399:SF4">
    <property type="entry name" value="CELL WALL-ASSOCIATED PROTEASE"/>
    <property type="match status" value="1"/>
</dbReference>
<feature type="active site" description="Charge relay system" evidence="5">
    <location>
        <position position="280"/>
    </location>
</feature>
<dbReference type="InterPro" id="IPR015500">
    <property type="entry name" value="Peptidase_S8_subtilisin-rel"/>
</dbReference>
<protein>
    <submittedName>
        <fullName evidence="8">Peptidase S8</fullName>
    </submittedName>
</protein>
<evidence type="ECO:0000256" key="1">
    <source>
        <dbReference type="ARBA" id="ARBA00011073"/>
    </source>
</evidence>
<reference evidence="8 9" key="1">
    <citation type="submission" date="2018-11" db="EMBL/GenBank/DDBJ databases">
        <title>Novel bacteria species description.</title>
        <authorList>
            <person name="Han J.-H."/>
        </authorList>
    </citation>
    <scope>NUCLEOTIDE SEQUENCE [LARGE SCALE GENOMIC DNA]</scope>
    <source>
        <strain evidence="8 9">KCTC23259</strain>
    </source>
</reference>
<dbReference type="PROSITE" id="PS00138">
    <property type="entry name" value="SUBTILASE_SER"/>
    <property type="match status" value="1"/>
</dbReference>
<dbReference type="PROSITE" id="PS00136">
    <property type="entry name" value="SUBTILASE_ASP"/>
    <property type="match status" value="1"/>
</dbReference>
<dbReference type="PROSITE" id="PS51892">
    <property type="entry name" value="SUBTILASE"/>
    <property type="match status" value="1"/>
</dbReference>
<feature type="domain" description="Peptidase S8/S53" evidence="7">
    <location>
        <begin position="233"/>
        <end position="489"/>
    </location>
</feature>
<evidence type="ECO:0000313" key="8">
    <source>
        <dbReference type="EMBL" id="MCP9764613.1"/>
    </source>
</evidence>
<name>A0AAE3H4I4_9BACT</name>
<dbReference type="CDD" id="cd07483">
    <property type="entry name" value="Peptidases_S8_Subtilisin_Novo-like"/>
    <property type="match status" value="1"/>
</dbReference>
<dbReference type="RefSeq" id="WP_255038305.1">
    <property type="nucleotide sequence ID" value="NZ_RJUF01000175.1"/>
</dbReference>
<sequence>MKKLIFLSFIVFNLNGQSLKTKFNWHNLDLSEDGIRGMSTEKAYAELLKNRTSKTVIVGVIDSGIDIKHEDLKDKIWVNNKEIANNGIDDDNNGFIDDINGWDFIGGKDGKDIEQEQLESVRLYKSLSEKFGEKPSKRIKKKNKADLALMEKLKVEIDSKKSEATQYLPMYKNMLEKITQAEDILLKSIGKSTLTKEDVQKIDDQNVERNVRAAKQVWLNLNAMGATKADIQDGVNHFEEELNYNLNENFDPRKIVGDDLKTLGYGKYGNNEVTGPDAMHGTHVAGIVGANRNNNIGVKGVADNVRIMTIRCVPNGDERDKDVANAIKYAVDNGAEIINMSFGKPYSPEKFWVDEAMKYAESKGVLLVSAAGNESEDIDEHVHYPTRTLKTGSEIGNWITVGASNFEEGENLPADFTNYGKKGVDVFAPGVAIYSTVPGSKYEEKQGTSMASPAVAGLAALLKSYFPALTAKQIKTIILESTVKLTGQEVNVPGEKAKKDFSELSNTGGIVNTYNAVKMAIQISEKQ</sequence>
<dbReference type="InterPro" id="IPR000209">
    <property type="entry name" value="Peptidase_S8/S53_dom"/>
</dbReference>
<gene>
    <name evidence="8" type="ORF">EGI31_16870</name>
</gene>
<evidence type="ECO:0000256" key="6">
    <source>
        <dbReference type="RuleBase" id="RU003355"/>
    </source>
</evidence>
<organism evidence="8 9">
    <name type="scientific">Lacihabitans soyangensis</name>
    <dbReference type="NCBI Taxonomy" id="869394"/>
    <lineage>
        <taxon>Bacteria</taxon>
        <taxon>Pseudomonadati</taxon>
        <taxon>Bacteroidota</taxon>
        <taxon>Cytophagia</taxon>
        <taxon>Cytophagales</taxon>
        <taxon>Leadbetterellaceae</taxon>
        <taxon>Lacihabitans</taxon>
    </lineage>
</organism>